<dbReference type="EMBL" id="FNYS01000003">
    <property type="protein sequence ID" value="SEI71094.1"/>
    <property type="molecule type" value="Genomic_DNA"/>
</dbReference>
<organism evidence="2 4">
    <name type="scientific">Myroides marinus</name>
    <dbReference type="NCBI Taxonomy" id="703342"/>
    <lineage>
        <taxon>Bacteria</taxon>
        <taxon>Pseudomonadati</taxon>
        <taxon>Bacteroidota</taxon>
        <taxon>Flavobacteriia</taxon>
        <taxon>Flavobacteriales</taxon>
        <taxon>Flavobacteriaceae</taxon>
        <taxon>Myroides</taxon>
    </lineage>
</organism>
<sequence>MKEKNQETKFIRVLGIVATVMSIAMYVSYIPQIIGNLNGNKSDYIQPLVASINCSLWVVYGVKKKGWPIASANAPGVLFGLFACITALI</sequence>
<dbReference type="GO" id="GO:0016020">
    <property type="term" value="C:membrane"/>
    <property type="evidence" value="ECO:0007669"/>
    <property type="project" value="InterPro"/>
</dbReference>
<dbReference type="GeneID" id="82256307"/>
<dbReference type="AlphaFoldDB" id="A0A163XL65"/>
<evidence type="ECO:0000313" key="5">
    <source>
        <dbReference type="Proteomes" id="UP000183077"/>
    </source>
</evidence>
<evidence type="ECO:0000313" key="2">
    <source>
        <dbReference type="EMBL" id="KZE78060.1"/>
    </source>
</evidence>
<keyword evidence="1" id="KW-1133">Transmembrane helix</keyword>
<dbReference type="EMBL" id="LQNU01000066">
    <property type="protein sequence ID" value="KZE78060.1"/>
    <property type="molecule type" value="Genomic_DNA"/>
</dbReference>
<proteinExistence type="predicted"/>
<evidence type="ECO:0000313" key="3">
    <source>
        <dbReference type="EMBL" id="SEI71094.1"/>
    </source>
</evidence>
<reference evidence="3 5" key="2">
    <citation type="submission" date="2016-10" db="EMBL/GenBank/DDBJ databases">
        <authorList>
            <person name="de Groot N.N."/>
        </authorList>
    </citation>
    <scope>NUCLEOTIDE SEQUENCE [LARGE SCALE GENOMIC DNA]</scope>
    <source>
        <strain evidence="3 5">DSM 23048</strain>
    </source>
</reference>
<keyword evidence="1" id="KW-0472">Membrane</keyword>
<dbReference type="Proteomes" id="UP000076630">
    <property type="component" value="Unassembled WGS sequence"/>
</dbReference>
<feature type="transmembrane region" description="Helical" evidence="1">
    <location>
        <begin position="69"/>
        <end position="88"/>
    </location>
</feature>
<dbReference type="Proteomes" id="UP000183077">
    <property type="component" value="Unassembled WGS sequence"/>
</dbReference>
<reference evidence="2 4" key="1">
    <citation type="submission" date="2016-01" db="EMBL/GenBank/DDBJ databases">
        <title>Whole genome sequencing of Myroides marinus L41.</title>
        <authorList>
            <person name="Hong K.W."/>
        </authorList>
    </citation>
    <scope>NUCLEOTIDE SEQUENCE [LARGE SCALE GENOMIC DNA]</scope>
    <source>
        <strain evidence="2 4">L41</strain>
    </source>
</reference>
<name>A0A163XL65_9FLAO</name>
<feature type="transmembrane region" description="Helical" evidence="1">
    <location>
        <begin position="12"/>
        <end position="32"/>
    </location>
</feature>
<dbReference type="OrthoDB" id="9794653at2"/>
<keyword evidence="4" id="KW-1185">Reference proteome</keyword>
<accession>A0A163XL65</accession>
<gene>
    <name evidence="2" type="ORF">AV926_13540</name>
    <name evidence="3" type="ORF">SAMN04488018_103181</name>
</gene>
<dbReference type="Gene3D" id="1.20.1280.290">
    <property type="match status" value="1"/>
</dbReference>
<evidence type="ECO:0000256" key="1">
    <source>
        <dbReference type="SAM" id="Phobius"/>
    </source>
</evidence>
<protein>
    <submittedName>
        <fullName evidence="2">ABC transporter permease</fullName>
    </submittedName>
    <submittedName>
        <fullName evidence="3">Sugar efflux transporter for intercellular exchange</fullName>
    </submittedName>
</protein>
<evidence type="ECO:0000313" key="4">
    <source>
        <dbReference type="Proteomes" id="UP000076630"/>
    </source>
</evidence>
<dbReference type="Pfam" id="PF03083">
    <property type="entry name" value="MtN3_slv"/>
    <property type="match status" value="1"/>
</dbReference>
<keyword evidence="1" id="KW-0812">Transmembrane</keyword>
<dbReference type="InterPro" id="IPR004316">
    <property type="entry name" value="SWEET_rpt"/>
</dbReference>
<dbReference type="RefSeq" id="WP_038987351.1">
    <property type="nucleotide sequence ID" value="NZ_FNYS01000003.1"/>
</dbReference>